<comment type="caution">
    <text evidence="2">The sequence shown here is derived from an EMBL/GenBank/DDBJ whole genome shotgun (WGS) entry which is preliminary data.</text>
</comment>
<gene>
    <name evidence="2" type="ORF">VT52_023435</name>
</gene>
<dbReference type="EMBL" id="LBDA02000055">
    <property type="protein sequence ID" value="OIK25168.1"/>
    <property type="molecule type" value="Genomic_DNA"/>
</dbReference>
<keyword evidence="3" id="KW-1185">Reference proteome</keyword>
<sequence length="145" mass="15480">MKGRISRDRSGPRPVHPVPRPYDHYPEDHDMTATVPRNDSPATLVEEALDALLTTAERRDPLVEAQVAVLEAGLMLTRAGAVTPSSGRHDRVQLLREALGSVRAAVMATGVAVARSNDAARTAGVDTGQAGHVREWDQPPSAMCG</sequence>
<reference evidence="2" key="1">
    <citation type="submission" date="2016-10" db="EMBL/GenBank/DDBJ databases">
        <title>Genome sequence of Streptomyces malaysiense MUSC 136.</title>
        <authorList>
            <person name="Lee L.-H."/>
            <person name="Ser H.-L."/>
        </authorList>
    </citation>
    <scope>NUCLEOTIDE SEQUENCE [LARGE SCALE GENOMIC DNA]</scope>
    <source>
        <strain evidence="2">MUSC 136</strain>
    </source>
</reference>
<evidence type="ECO:0000313" key="2">
    <source>
        <dbReference type="EMBL" id="OIK25168.1"/>
    </source>
</evidence>
<feature type="compositionally biased region" description="Basic and acidic residues" evidence="1">
    <location>
        <begin position="1"/>
        <end position="11"/>
    </location>
</feature>
<dbReference type="Proteomes" id="UP000034838">
    <property type="component" value="Unassembled WGS sequence"/>
</dbReference>
<evidence type="ECO:0000256" key="1">
    <source>
        <dbReference type="SAM" id="MobiDB-lite"/>
    </source>
</evidence>
<feature type="compositionally biased region" description="Basic and acidic residues" evidence="1">
    <location>
        <begin position="21"/>
        <end position="31"/>
    </location>
</feature>
<name>A0A1J4PZB8_9ACTN</name>
<organism evidence="2 3">
    <name type="scientific">Streptomyces malaysiense</name>
    <dbReference type="NCBI Taxonomy" id="1428626"/>
    <lineage>
        <taxon>Bacteria</taxon>
        <taxon>Bacillati</taxon>
        <taxon>Actinomycetota</taxon>
        <taxon>Actinomycetes</taxon>
        <taxon>Kitasatosporales</taxon>
        <taxon>Streptomycetaceae</taxon>
        <taxon>Streptomyces</taxon>
    </lineage>
</organism>
<evidence type="ECO:0000313" key="3">
    <source>
        <dbReference type="Proteomes" id="UP000034838"/>
    </source>
</evidence>
<feature type="region of interest" description="Disordered" evidence="1">
    <location>
        <begin position="1"/>
        <end position="39"/>
    </location>
</feature>
<dbReference type="AlphaFoldDB" id="A0A1J4PZB8"/>
<protein>
    <submittedName>
        <fullName evidence="2">Uncharacterized protein</fullName>
    </submittedName>
</protein>
<proteinExistence type="predicted"/>
<accession>A0A1J4PZB8</accession>